<proteinExistence type="predicted"/>
<evidence type="ECO:0000256" key="1">
    <source>
        <dbReference type="SAM" id="MobiDB-lite"/>
    </source>
</evidence>
<evidence type="ECO:0000313" key="3">
    <source>
        <dbReference type="Proteomes" id="UP001341840"/>
    </source>
</evidence>
<feature type="region of interest" description="Disordered" evidence="1">
    <location>
        <begin position="64"/>
        <end position="95"/>
    </location>
</feature>
<gene>
    <name evidence="2" type="ORF">PIB30_065568</name>
</gene>
<dbReference type="Proteomes" id="UP001341840">
    <property type="component" value="Unassembled WGS sequence"/>
</dbReference>
<feature type="compositionally biased region" description="Polar residues" evidence="1">
    <location>
        <begin position="71"/>
        <end position="80"/>
    </location>
</feature>
<keyword evidence="3" id="KW-1185">Reference proteome</keyword>
<reference evidence="2 3" key="1">
    <citation type="journal article" date="2023" name="Plants (Basel)">
        <title>Bridging the Gap: Combining Genomics and Transcriptomics Approaches to Understand Stylosanthes scabra, an Orphan Legume from the Brazilian Caatinga.</title>
        <authorList>
            <person name="Ferreira-Neto J.R.C."/>
            <person name="da Silva M.D."/>
            <person name="Binneck E."/>
            <person name="de Melo N.F."/>
            <person name="da Silva R.H."/>
            <person name="de Melo A.L.T.M."/>
            <person name="Pandolfi V."/>
            <person name="Bustamante F.O."/>
            <person name="Brasileiro-Vidal A.C."/>
            <person name="Benko-Iseppon A.M."/>
        </authorList>
    </citation>
    <scope>NUCLEOTIDE SEQUENCE [LARGE SCALE GENOMIC DNA]</scope>
    <source>
        <tissue evidence="2">Leaves</tissue>
    </source>
</reference>
<name>A0ABU6SM51_9FABA</name>
<feature type="compositionally biased region" description="Acidic residues" evidence="1">
    <location>
        <begin position="85"/>
        <end position="95"/>
    </location>
</feature>
<comment type="caution">
    <text evidence="2">The sequence shown here is derived from an EMBL/GenBank/DDBJ whole genome shotgun (WGS) entry which is preliminary data.</text>
</comment>
<sequence>MRISLRYVGHGIFFFSLFDKDNTELELVPDDESYVPAILPNSHLEYIENEFHLKYIPPISPGSEFEPIEMSSDSNPSEVSKFSDADDDSGSEESADSGFSICQAILQEIFAALEVVQIGQFVVW</sequence>
<dbReference type="EMBL" id="JASCZI010061070">
    <property type="protein sequence ID" value="MED6137499.1"/>
    <property type="molecule type" value="Genomic_DNA"/>
</dbReference>
<organism evidence="2 3">
    <name type="scientific">Stylosanthes scabra</name>
    <dbReference type="NCBI Taxonomy" id="79078"/>
    <lineage>
        <taxon>Eukaryota</taxon>
        <taxon>Viridiplantae</taxon>
        <taxon>Streptophyta</taxon>
        <taxon>Embryophyta</taxon>
        <taxon>Tracheophyta</taxon>
        <taxon>Spermatophyta</taxon>
        <taxon>Magnoliopsida</taxon>
        <taxon>eudicotyledons</taxon>
        <taxon>Gunneridae</taxon>
        <taxon>Pentapetalae</taxon>
        <taxon>rosids</taxon>
        <taxon>fabids</taxon>
        <taxon>Fabales</taxon>
        <taxon>Fabaceae</taxon>
        <taxon>Papilionoideae</taxon>
        <taxon>50 kb inversion clade</taxon>
        <taxon>dalbergioids sensu lato</taxon>
        <taxon>Dalbergieae</taxon>
        <taxon>Pterocarpus clade</taxon>
        <taxon>Stylosanthes</taxon>
    </lineage>
</organism>
<evidence type="ECO:0000313" key="2">
    <source>
        <dbReference type="EMBL" id="MED6137499.1"/>
    </source>
</evidence>
<accession>A0ABU6SM51</accession>
<protein>
    <submittedName>
        <fullName evidence="2">Uncharacterized protein</fullName>
    </submittedName>
</protein>